<dbReference type="InterPro" id="IPR037185">
    <property type="entry name" value="EmrE-like"/>
</dbReference>
<feature type="transmembrane region" description="Helical" evidence="8">
    <location>
        <begin position="182"/>
        <end position="202"/>
    </location>
</feature>
<dbReference type="AlphaFoldDB" id="A0A172YGJ1"/>
<organism evidence="10 11">
    <name type="scientific">Halotalea alkalilenta</name>
    <dbReference type="NCBI Taxonomy" id="376489"/>
    <lineage>
        <taxon>Bacteria</taxon>
        <taxon>Pseudomonadati</taxon>
        <taxon>Pseudomonadota</taxon>
        <taxon>Gammaproteobacteria</taxon>
        <taxon>Oceanospirillales</taxon>
        <taxon>Halomonadaceae</taxon>
        <taxon>Halotalea</taxon>
    </lineage>
</organism>
<keyword evidence="3" id="KW-0813">Transport</keyword>
<evidence type="ECO:0000313" key="10">
    <source>
        <dbReference type="EMBL" id="ANF58075.1"/>
    </source>
</evidence>
<dbReference type="PANTHER" id="PTHR22911:SF137">
    <property type="entry name" value="SOLUTE CARRIER FAMILY 35 MEMBER G2-RELATED"/>
    <property type="match status" value="1"/>
</dbReference>
<evidence type="ECO:0000313" key="11">
    <source>
        <dbReference type="Proteomes" id="UP000077875"/>
    </source>
</evidence>
<dbReference type="Pfam" id="PF00892">
    <property type="entry name" value="EamA"/>
    <property type="match status" value="1"/>
</dbReference>
<dbReference type="GO" id="GO:0005886">
    <property type="term" value="C:plasma membrane"/>
    <property type="evidence" value="ECO:0007669"/>
    <property type="project" value="UniProtKB-SubCell"/>
</dbReference>
<dbReference type="RefSeq" id="WP_064122981.1">
    <property type="nucleotide sequence ID" value="NZ_CP015243.1"/>
</dbReference>
<feature type="transmembrane region" description="Helical" evidence="8">
    <location>
        <begin position="131"/>
        <end position="149"/>
    </location>
</feature>
<dbReference type="NCBIfam" id="TIGR00688">
    <property type="entry name" value="rarD"/>
    <property type="match status" value="1"/>
</dbReference>
<feature type="transmembrane region" description="Helical" evidence="8">
    <location>
        <begin position="270"/>
        <end position="288"/>
    </location>
</feature>
<dbReference type="SUPFAM" id="SSF103481">
    <property type="entry name" value="Multidrug resistance efflux transporter EmrE"/>
    <property type="match status" value="2"/>
</dbReference>
<gene>
    <name evidence="10" type="ORF">A5892_11865</name>
</gene>
<proteinExistence type="inferred from homology"/>
<dbReference type="EMBL" id="CP015243">
    <property type="protein sequence ID" value="ANF58075.1"/>
    <property type="molecule type" value="Genomic_DNA"/>
</dbReference>
<reference evidence="10 11" key="1">
    <citation type="submission" date="2016-04" db="EMBL/GenBank/DDBJ databases">
        <title>Complete Genome Sequence of Halotalea alkalilenta IHB B 13600.</title>
        <authorList>
            <person name="Swarnkar M.K."/>
            <person name="Sharma A."/>
            <person name="Kaushal K."/>
            <person name="Soni R."/>
            <person name="Rana S."/>
            <person name="Singh A.K."/>
            <person name="Gulati A."/>
        </authorList>
    </citation>
    <scope>NUCLEOTIDE SEQUENCE [LARGE SCALE GENOMIC DNA]</scope>
    <source>
        <strain evidence="10 11">IHB B 13600</strain>
    </source>
</reference>
<evidence type="ECO:0000256" key="8">
    <source>
        <dbReference type="SAM" id="Phobius"/>
    </source>
</evidence>
<keyword evidence="6 8" id="KW-1133">Transmembrane helix</keyword>
<dbReference type="KEGG" id="haa:A5892_11865"/>
<feature type="transmembrane region" description="Helical" evidence="8">
    <location>
        <begin position="46"/>
        <end position="63"/>
    </location>
</feature>
<feature type="transmembrane region" description="Helical" evidence="8">
    <location>
        <begin position="75"/>
        <end position="95"/>
    </location>
</feature>
<feature type="transmembrane region" description="Helical" evidence="8">
    <location>
        <begin position="12"/>
        <end position="34"/>
    </location>
</feature>
<protein>
    <submittedName>
        <fullName evidence="10">Chloramphenical resistance permease RarD</fullName>
    </submittedName>
</protein>
<accession>A0A172YGJ1</accession>
<keyword evidence="11" id="KW-1185">Reference proteome</keyword>
<dbReference type="PANTHER" id="PTHR22911">
    <property type="entry name" value="ACYL-MALONYL CONDENSING ENZYME-RELATED"/>
    <property type="match status" value="1"/>
</dbReference>
<evidence type="ECO:0000256" key="6">
    <source>
        <dbReference type="ARBA" id="ARBA00022989"/>
    </source>
</evidence>
<evidence type="ECO:0000256" key="1">
    <source>
        <dbReference type="ARBA" id="ARBA00004651"/>
    </source>
</evidence>
<feature type="domain" description="EamA" evidence="9">
    <location>
        <begin position="12"/>
        <end position="145"/>
    </location>
</feature>
<feature type="transmembrane region" description="Helical" evidence="8">
    <location>
        <begin position="107"/>
        <end position="124"/>
    </location>
</feature>
<comment type="subcellular location">
    <subcellularLocation>
        <location evidence="1">Cell membrane</location>
        <topology evidence="1">Multi-pass membrane protein</topology>
    </subcellularLocation>
</comment>
<evidence type="ECO:0000259" key="9">
    <source>
        <dbReference type="Pfam" id="PF00892"/>
    </source>
</evidence>
<feature type="transmembrane region" description="Helical" evidence="8">
    <location>
        <begin position="246"/>
        <end position="264"/>
    </location>
</feature>
<evidence type="ECO:0000256" key="3">
    <source>
        <dbReference type="ARBA" id="ARBA00022448"/>
    </source>
</evidence>
<dbReference type="InterPro" id="IPR004626">
    <property type="entry name" value="RarD"/>
</dbReference>
<evidence type="ECO:0000256" key="2">
    <source>
        <dbReference type="ARBA" id="ARBA00007362"/>
    </source>
</evidence>
<keyword evidence="4" id="KW-1003">Cell membrane</keyword>
<dbReference type="Proteomes" id="UP000077875">
    <property type="component" value="Chromosome"/>
</dbReference>
<evidence type="ECO:0000256" key="7">
    <source>
        <dbReference type="ARBA" id="ARBA00023136"/>
    </source>
</evidence>
<dbReference type="InterPro" id="IPR000620">
    <property type="entry name" value="EamA_dom"/>
</dbReference>
<name>A0A172YGJ1_9GAMM</name>
<comment type="similarity">
    <text evidence="2">Belongs to the EamA transporter family.</text>
</comment>
<evidence type="ECO:0000256" key="5">
    <source>
        <dbReference type="ARBA" id="ARBA00022692"/>
    </source>
</evidence>
<evidence type="ECO:0000256" key="4">
    <source>
        <dbReference type="ARBA" id="ARBA00022475"/>
    </source>
</evidence>
<keyword evidence="5 8" id="KW-0812">Transmembrane</keyword>
<keyword evidence="7 8" id="KW-0472">Membrane</keyword>
<feature type="transmembrane region" description="Helical" evidence="8">
    <location>
        <begin position="155"/>
        <end position="170"/>
    </location>
</feature>
<sequence>MSAAPSATPLEGVLLGLVAYGMWGCFPLYFSLFGSVPAGEILSHRILWSAVFLCLVIALLRRWRPVFEVFRSPVLLGRIALCAALIGSNWWMFIWAVGNHHVIQASLGYYLTPLISVALGTAVLGERFGRLQQLAIAFAVAGIVVQLVYLGELPWISLAMAGTFGCYGLFRKQIPLDSITGLLVETLVLLPVALGALIWSAASGQSNFGAGTGISMLLISSGVLTALPLIAFAAATQRLRLSTLGFLMYLNPTLQLLIAVNLLGEQLAPIQLVVFGMIWIGLLLYTVASLHDSRVRARESA</sequence>
<feature type="transmembrane region" description="Helical" evidence="8">
    <location>
        <begin position="214"/>
        <end position="234"/>
    </location>
</feature>